<dbReference type="SUPFAM" id="SSF49899">
    <property type="entry name" value="Concanavalin A-like lectins/glucanases"/>
    <property type="match status" value="1"/>
</dbReference>
<keyword evidence="2" id="KW-1185">Reference proteome</keyword>
<dbReference type="PANTHER" id="PTHR35332:SF2">
    <property type="entry name" value="REGULATION OF ENOLASE PROTEIN 1"/>
    <property type="match status" value="1"/>
</dbReference>
<dbReference type="Proteomes" id="UP001345013">
    <property type="component" value="Unassembled WGS sequence"/>
</dbReference>
<comment type="caution">
    <text evidence="1">The sequence shown here is derived from an EMBL/GenBank/DDBJ whole genome shotgun (WGS) entry which is preliminary data.</text>
</comment>
<protein>
    <submittedName>
        <fullName evidence="1">Uncharacterized protein</fullName>
    </submittedName>
</protein>
<dbReference type="EMBL" id="JAVRRG010000076">
    <property type="protein sequence ID" value="KAK5089500.1"/>
    <property type="molecule type" value="Genomic_DNA"/>
</dbReference>
<dbReference type="Gene3D" id="2.60.120.200">
    <property type="match status" value="1"/>
</dbReference>
<gene>
    <name evidence="1" type="ORF">LTR24_006142</name>
</gene>
<dbReference type="Pfam" id="PF07081">
    <property type="entry name" value="DUF1349"/>
    <property type="match status" value="1"/>
</dbReference>
<dbReference type="InterPro" id="IPR013320">
    <property type="entry name" value="ConA-like_dom_sf"/>
</dbReference>
<dbReference type="PANTHER" id="PTHR35332">
    <property type="entry name" value="REGULATION OF ENOLASE PROTEIN 1"/>
    <property type="match status" value="1"/>
</dbReference>
<organism evidence="1 2">
    <name type="scientific">Lithohypha guttulata</name>
    <dbReference type="NCBI Taxonomy" id="1690604"/>
    <lineage>
        <taxon>Eukaryota</taxon>
        <taxon>Fungi</taxon>
        <taxon>Dikarya</taxon>
        <taxon>Ascomycota</taxon>
        <taxon>Pezizomycotina</taxon>
        <taxon>Eurotiomycetes</taxon>
        <taxon>Chaetothyriomycetidae</taxon>
        <taxon>Chaetothyriales</taxon>
        <taxon>Trichomeriaceae</taxon>
        <taxon>Lithohypha</taxon>
    </lineage>
</organism>
<accession>A0ABR0K6Y3</accession>
<name>A0ABR0K6Y3_9EURO</name>
<evidence type="ECO:0000313" key="1">
    <source>
        <dbReference type="EMBL" id="KAK5089500.1"/>
    </source>
</evidence>
<sequence>MATWQSMNYDQPIPDVSKDFTITCPKGTDIYDKPPNTHRFDAPVIYTSTTASKFKSATITISADWTFKYDQGGICLILNLKNGTRRWIKAGIEFLEDTPLISVVTKDRWADWSLRPLPDPKLRSARIQVKNAGDGNLWVYVVGADGKKHPVREVTWWGELDADTEVLVGPAAAKPSTEGGDLVVSFKDLELDVA</sequence>
<dbReference type="InterPro" id="IPR009784">
    <property type="entry name" value="DUF1349"/>
</dbReference>
<evidence type="ECO:0000313" key="2">
    <source>
        <dbReference type="Proteomes" id="UP001345013"/>
    </source>
</evidence>
<reference evidence="1 2" key="1">
    <citation type="submission" date="2023-08" db="EMBL/GenBank/DDBJ databases">
        <title>Black Yeasts Isolated from many extreme environments.</title>
        <authorList>
            <person name="Coleine C."/>
            <person name="Stajich J.E."/>
            <person name="Selbmann L."/>
        </authorList>
    </citation>
    <scope>NUCLEOTIDE SEQUENCE [LARGE SCALE GENOMIC DNA]</scope>
    <source>
        <strain evidence="1 2">CCFEE 5885</strain>
    </source>
</reference>
<proteinExistence type="predicted"/>